<dbReference type="PROSITE" id="PS50995">
    <property type="entry name" value="HTH_MARR_2"/>
    <property type="match status" value="1"/>
</dbReference>
<dbReference type="KEGG" id="pseg:D3H65_12985"/>
<dbReference type="InterPro" id="IPR039422">
    <property type="entry name" value="MarR/SlyA-like"/>
</dbReference>
<dbReference type="InterPro" id="IPR036390">
    <property type="entry name" value="WH_DNA-bd_sf"/>
</dbReference>
<dbReference type="PANTHER" id="PTHR33164:SF57">
    <property type="entry name" value="MARR-FAMILY TRANSCRIPTIONAL REGULATOR"/>
    <property type="match status" value="1"/>
</dbReference>
<dbReference type="Pfam" id="PF12802">
    <property type="entry name" value="MarR_2"/>
    <property type="match status" value="1"/>
</dbReference>
<dbReference type="OrthoDB" id="759747at2"/>
<evidence type="ECO:0000259" key="1">
    <source>
        <dbReference type="PROSITE" id="PS50995"/>
    </source>
</evidence>
<reference evidence="2 3" key="1">
    <citation type="submission" date="2018-09" db="EMBL/GenBank/DDBJ databases">
        <title>Genome sequencing of strain 6GH32-13.</title>
        <authorList>
            <person name="Weon H.-Y."/>
            <person name="Heo J."/>
            <person name="Kwon S.-W."/>
        </authorList>
    </citation>
    <scope>NUCLEOTIDE SEQUENCE [LARGE SCALE GENOMIC DNA]</scope>
    <source>
        <strain evidence="2 3">5GH32-13</strain>
    </source>
</reference>
<feature type="domain" description="HTH marR-type" evidence="1">
    <location>
        <begin position="9"/>
        <end position="160"/>
    </location>
</feature>
<protein>
    <submittedName>
        <fullName evidence="2">MarR family transcriptional regulator</fullName>
    </submittedName>
</protein>
<dbReference type="GO" id="GO:0003700">
    <property type="term" value="F:DNA-binding transcription factor activity"/>
    <property type="evidence" value="ECO:0007669"/>
    <property type="project" value="InterPro"/>
</dbReference>
<gene>
    <name evidence="2" type="ORF">D3H65_12985</name>
</gene>
<dbReference type="Proteomes" id="UP000263900">
    <property type="component" value="Chromosome"/>
</dbReference>
<proteinExistence type="predicted"/>
<dbReference type="SUPFAM" id="SSF46785">
    <property type="entry name" value="Winged helix' DNA-binding domain"/>
    <property type="match status" value="1"/>
</dbReference>
<dbReference type="RefSeq" id="WP_119050725.1">
    <property type="nucleotide sequence ID" value="NZ_CP032157.1"/>
</dbReference>
<sequence>MNFYESLGFLVFGSRLRRLSETFLGDVNRIYSAHDLKFDAAWFPVFYILSRKESVSIRDIADELVISHSSVSQLVSALQQKGLVKTTTAADDARRKVVEFTAKGKKLQQQIAPVWTALSQAMEELVNEGRHSKVLLKAIGEVEAGIAQQSLFDRVERIMNP</sequence>
<evidence type="ECO:0000313" key="2">
    <source>
        <dbReference type="EMBL" id="AXY74842.1"/>
    </source>
</evidence>
<dbReference type="EMBL" id="CP032157">
    <property type="protein sequence ID" value="AXY74842.1"/>
    <property type="molecule type" value="Genomic_DNA"/>
</dbReference>
<keyword evidence="3" id="KW-1185">Reference proteome</keyword>
<dbReference type="GO" id="GO:0006950">
    <property type="term" value="P:response to stress"/>
    <property type="evidence" value="ECO:0007669"/>
    <property type="project" value="TreeGrafter"/>
</dbReference>
<organism evidence="2 3">
    <name type="scientific">Paraflavitalea soli</name>
    <dbReference type="NCBI Taxonomy" id="2315862"/>
    <lineage>
        <taxon>Bacteria</taxon>
        <taxon>Pseudomonadati</taxon>
        <taxon>Bacteroidota</taxon>
        <taxon>Chitinophagia</taxon>
        <taxon>Chitinophagales</taxon>
        <taxon>Chitinophagaceae</taxon>
        <taxon>Paraflavitalea</taxon>
    </lineage>
</organism>
<dbReference type="SMART" id="SM00347">
    <property type="entry name" value="HTH_MARR"/>
    <property type="match status" value="1"/>
</dbReference>
<name>A0A3B7MK52_9BACT</name>
<dbReference type="InterPro" id="IPR000835">
    <property type="entry name" value="HTH_MarR-typ"/>
</dbReference>
<dbReference type="InterPro" id="IPR036388">
    <property type="entry name" value="WH-like_DNA-bd_sf"/>
</dbReference>
<dbReference type="Gene3D" id="1.10.10.10">
    <property type="entry name" value="Winged helix-like DNA-binding domain superfamily/Winged helix DNA-binding domain"/>
    <property type="match status" value="1"/>
</dbReference>
<dbReference type="AlphaFoldDB" id="A0A3B7MK52"/>
<dbReference type="PANTHER" id="PTHR33164">
    <property type="entry name" value="TRANSCRIPTIONAL REGULATOR, MARR FAMILY"/>
    <property type="match status" value="1"/>
</dbReference>
<evidence type="ECO:0000313" key="3">
    <source>
        <dbReference type="Proteomes" id="UP000263900"/>
    </source>
</evidence>
<accession>A0A3B7MK52</accession>